<accession>A0ABP7EC59</accession>
<organism evidence="2 3">
    <name type="scientific">Sphingomonas cynarae</name>
    <dbReference type="NCBI Taxonomy" id="930197"/>
    <lineage>
        <taxon>Bacteria</taxon>
        <taxon>Pseudomonadati</taxon>
        <taxon>Pseudomonadota</taxon>
        <taxon>Alphaproteobacteria</taxon>
        <taxon>Sphingomonadales</taxon>
        <taxon>Sphingomonadaceae</taxon>
        <taxon>Sphingomonas</taxon>
    </lineage>
</organism>
<dbReference type="InterPro" id="IPR050706">
    <property type="entry name" value="Cyclic-di-GMP_PDE-like"/>
</dbReference>
<evidence type="ECO:0000313" key="2">
    <source>
        <dbReference type="EMBL" id="GAA3717169.1"/>
    </source>
</evidence>
<reference evidence="3" key="1">
    <citation type="journal article" date="2019" name="Int. J. Syst. Evol. Microbiol.">
        <title>The Global Catalogue of Microorganisms (GCM) 10K type strain sequencing project: providing services to taxonomists for standard genome sequencing and annotation.</title>
        <authorList>
            <consortium name="The Broad Institute Genomics Platform"/>
            <consortium name="The Broad Institute Genome Sequencing Center for Infectious Disease"/>
            <person name="Wu L."/>
            <person name="Ma J."/>
        </authorList>
    </citation>
    <scope>NUCLEOTIDE SEQUENCE [LARGE SCALE GENOMIC DNA]</scope>
    <source>
        <strain evidence="3">JCM 17498</strain>
    </source>
</reference>
<gene>
    <name evidence="2" type="ORF">GCM10022268_26920</name>
</gene>
<dbReference type="RefSeq" id="WP_344693923.1">
    <property type="nucleotide sequence ID" value="NZ_BAABBF010000006.1"/>
</dbReference>
<evidence type="ECO:0000313" key="3">
    <source>
        <dbReference type="Proteomes" id="UP001500523"/>
    </source>
</evidence>
<dbReference type="SUPFAM" id="SSF141868">
    <property type="entry name" value="EAL domain-like"/>
    <property type="match status" value="1"/>
</dbReference>
<proteinExistence type="predicted"/>
<keyword evidence="3" id="KW-1185">Reference proteome</keyword>
<dbReference type="InterPro" id="IPR035919">
    <property type="entry name" value="EAL_sf"/>
</dbReference>
<dbReference type="Proteomes" id="UP001500523">
    <property type="component" value="Unassembled WGS sequence"/>
</dbReference>
<dbReference type="Gene3D" id="3.20.20.450">
    <property type="entry name" value="EAL domain"/>
    <property type="match status" value="1"/>
</dbReference>
<sequence length="413" mass="44922">MEPNCVCIIAQIANFAVLRRHLGMAVAGRLAEDVAGVVAKLIPESTVVATARDRIDVTATAFDRAVLSAWLATIDNAFETAFVVDDEPYAIDLVIGAGIVDIGQHDAIRLIDEAEQAVEDARIARAPVIRGVGDIDTAIPDREALARDLRLAIGKGELFLHYQPKVHLRRNRVESVEALIRWRHPVRGLIMPGEFIGIAEESRDIIDLTVWTIQQVIRDQRALAREGHDVTAFINISGSLLSDARFVRRACALVKSSGARIGFEITETAVIREPEIAIAHLHEFAAIGIDIAIDDYGAGLSSLAYLKKLPARELKIDKLFVTQLTSSNRDPLIVRSTIDLAHALEMEVVAEGVETPAALALLTVMGCDIAQGYFISRPIDLSALLDFLGSNAIADLDPKRAMLPDLARAFGRA</sequence>
<dbReference type="PANTHER" id="PTHR33121:SF70">
    <property type="entry name" value="SIGNALING PROTEIN YKOW"/>
    <property type="match status" value="1"/>
</dbReference>
<dbReference type="PROSITE" id="PS50883">
    <property type="entry name" value="EAL"/>
    <property type="match status" value="1"/>
</dbReference>
<feature type="domain" description="EAL" evidence="1">
    <location>
        <begin position="142"/>
        <end position="392"/>
    </location>
</feature>
<dbReference type="InterPro" id="IPR043128">
    <property type="entry name" value="Rev_trsase/Diguanyl_cyclase"/>
</dbReference>
<comment type="caution">
    <text evidence="2">The sequence shown here is derived from an EMBL/GenBank/DDBJ whole genome shotgun (WGS) entry which is preliminary data.</text>
</comment>
<dbReference type="EMBL" id="BAABBF010000006">
    <property type="protein sequence ID" value="GAA3717169.1"/>
    <property type="molecule type" value="Genomic_DNA"/>
</dbReference>
<dbReference type="PANTHER" id="PTHR33121">
    <property type="entry name" value="CYCLIC DI-GMP PHOSPHODIESTERASE PDEF"/>
    <property type="match status" value="1"/>
</dbReference>
<dbReference type="InterPro" id="IPR001633">
    <property type="entry name" value="EAL_dom"/>
</dbReference>
<dbReference type="Gene3D" id="3.30.70.270">
    <property type="match status" value="1"/>
</dbReference>
<evidence type="ECO:0000259" key="1">
    <source>
        <dbReference type="PROSITE" id="PS50883"/>
    </source>
</evidence>
<dbReference type="Pfam" id="PF00563">
    <property type="entry name" value="EAL"/>
    <property type="match status" value="1"/>
</dbReference>
<name>A0ABP7EC59_9SPHN</name>
<protein>
    <recommendedName>
        <fullName evidence="1">EAL domain-containing protein</fullName>
    </recommendedName>
</protein>
<dbReference type="SMART" id="SM00052">
    <property type="entry name" value="EAL"/>
    <property type="match status" value="1"/>
</dbReference>
<dbReference type="CDD" id="cd01948">
    <property type="entry name" value="EAL"/>
    <property type="match status" value="1"/>
</dbReference>